<sequence length="466" mass="54039">MRKILLILDGIVAKEFVMTLSSKHIEQNYQIFVSQDPLLLPDISSDYVENHNFDPSSTRKLREILDPQITDCYIIVNDDRDIIYETIRNYSKNIQITMLGKIELKGEDSMLTVVDESSVLSAKLFERFPNVPRTAKYIGLGQGEIMQVSVPSGSPYAYRAIGSIKQKKWKIVAIYRNNDFLLPINSSVIFPNDSLLLVGEPKILWDIYYRIKDEIGQFPTPFGRDVVLYCDLQDNENLQLIIDQGLWLFNKFKNKRFHLCFFNPANFDDLQNIKTNENLNKENVTWHIEYYETSLKKIINRDRANKNIGLIILNSRLFATSKRFLFDLGIPLLKLGNTPLYELTDSAVVIPDKIQESEKISSVVFDFSTQIGVKIKLYDFDIDSKYHKDAIDYYNRIAKIFEKKIETITSNTLNPIIWLNNEKHTIQIIPLKKEEAKKPIWRSLTNVENLSTHLTNIPQLFIPLSV</sequence>
<comment type="caution">
    <text evidence="2">The sequence shown here is derived from an EMBL/GenBank/DDBJ whole genome shotgun (WGS) entry which is preliminary data.</text>
</comment>
<feature type="domain" description="RCK C-terminal" evidence="1">
    <location>
        <begin position="133"/>
        <end position="214"/>
    </location>
</feature>
<evidence type="ECO:0000259" key="1">
    <source>
        <dbReference type="PROSITE" id="PS51202"/>
    </source>
</evidence>
<protein>
    <recommendedName>
        <fullName evidence="1">RCK C-terminal domain-containing protein</fullName>
    </recommendedName>
</protein>
<organism evidence="2 3">
    <name type="scientific">Helicobacter ibis</name>
    <dbReference type="NCBI Taxonomy" id="2962633"/>
    <lineage>
        <taxon>Bacteria</taxon>
        <taxon>Pseudomonadati</taxon>
        <taxon>Campylobacterota</taxon>
        <taxon>Epsilonproteobacteria</taxon>
        <taxon>Campylobacterales</taxon>
        <taxon>Helicobacteraceae</taxon>
        <taxon>Helicobacter</taxon>
    </lineage>
</organism>
<gene>
    <name evidence="2" type="ORF">PF021_06385</name>
</gene>
<dbReference type="InterPro" id="IPR006037">
    <property type="entry name" value="RCK_C"/>
</dbReference>
<name>A0ABT4VF23_9HELI</name>
<evidence type="ECO:0000313" key="3">
    <source>
        <dbReference type="Proteomes" id="UP001210261"/>
    </source>
</evidence>
<dbReference type="RefSeq" id="WP_271021643.1">
    <property type="nucleotide sequence ID" value="NZ_JAQHXR010000003.1"/>
</dbReference>
<accession>A0ABT4VF23</accession>
<evidence type="ECO:0000313" key="2">
    <source>
        <dbReference type="EMBL" id="MDA3969304.1"/>
    </source>
</evidence>
<dbReference type="EMBL" id="JAQHXR010000003">
    <property type="protein sequence ID" value="MDA3969304.1"/>
    <property type="molecule type" value="Genomic_DNA"/>
</dbReference>
<dbReference type="InterPro" id="IPR036721">
    <property type="entry name" value="RCK_C_sf"/>
</dbReference>
<dbReference type="Proteomes" id="UP001210261">
    <property type="component" value="Unassembled WGS sequence"/>
</dbReference>
<dbReference type="Gene3D" id="3.30.70.1450">
    <property type="entry name" value="Regulator of K+ conductance, C-terminal domain"/>
    <property type="match status" value="1"/>
</dbReference>
<dbReference type="SUPFAM" id="SSF116726">
    <property type="entry name" value="TrkA C-terminal domain-like"/>
    <property type="match status" value="1"/>
</dbReference>
<keyword evidence="3" id="KW-1185">Reference proteome</keyword>
<proteinExistence type="predicted"/>
<dbReference type="Pfam" id="PF02080">
    <property type="entry name" value="TrkA_C"/>
    <property type="match status" value="1"/>
</dbReference>
<dbReference type="PROSITE" id="PS51202">
    <property type="entry name" value="RCK_C"/>
    <property type="match status" value="1"/>
</dbReference>
<reference evidence="2 3" key="1">
    <citation type="submission" date="2023-01" db="EMBL/GenBank/DDBJ databases">
        <title>Description of Helicobacter ibis sp. nov. isolated from faecal droppings of black-faced ibis (Theristicus melanopis).</title>
        <authorList>
            <person name="Lopez-Cantillo M."/>
            <person name="Vidal-Veuthey B."/>
            <person name="Mella A."/>
            <person name="De La Haba R."/>
            <person name="Collado L."/>
        </authorList>
    </citation>
    <scope>NUCLEOTIDE SEQUENCE [LARGE SCALE GENOMIC DNA]</scope>
    <source>
        <strain evidence="2 3">A82</strain>
    </source>
</reference>